<dbReference type="PANTHER" id="PTHR28570:SF3">
    <property type="entry name" value="ASPARTYL AMINOPEPTIDASE"/>
    <property type="match status" value="1"/>
</dbReference>
<comment type="cofactor">
    <cofactor evidence="2">
        <name>Zn(2+)</name>
        <dbReference type="ChEBI" id="CHEBI:29105"/>
    </cofactor>
</comment>
<evidence type="ECO:0000256" key="11">
    <source>
        <dbReference type="RuleBase" id="RU004386"/>
    </source>
</evidence>
<comment type="similarity">
    <text evidence="3 11">Belongs to the peptidase M18 family.</text>
</comment>
<keyword evidence="8 11" id="KW-0378">Hydrolase</keyword>
<evidence type="ECO:0000313" key="13">
    <source>
        <dbReference type="Proteomes" id="UP000016088"/>
    </source>
</evidence>
<keyword evidence="13" id="KW-1185">Reference proteome</keyword>
<dbReference type="InterPro" id="IPR001948">
    <property type="entry name" value="Peptidase_M18"/>
</dbReference>
<dbReference type="OMA" id="GPILKVN"/>
<evidence type="ECO:0000256" key="4">
    <source>
        <dbReference type="ARBA" id="ARBA00011965"/>
    </source>
</evidence>
<dbReference type="Gene3D" id="2.30.250.10">
    <property type="entry name" value="Aminopeptidase i, Domain 2"/>
    <property type="match status" value="1"/>
</dbReference>
<organism evidence="12 13">
    <name type="scientific">Schizosaccharomyces octosporus (strain yFS286)</name>
    <name type="common">Fission yeast</name>
    <name type="synonym">Octosporomyces octosporus</name>
    <dbReference type="NCBI Taxonomy" id="483514"/>
    <lineage>
        <taxon>Eukaryota</taxon>
        <taxon>Fungi</taxon>
        <taxon>Dikarya</taxon>
        <taxon>Ascomycota</taxon>
        <taxon>Taphrinomycotina</taxon>
        <taxon>Schizosaccharomycetes</taxon>
        <taxon>Schizosaccharomycetales</taxon>
        <taxon>Schizosaccharomycetaceae</taxon>
        <taxon>Schizosaccharomyces</taxon>
    </lineage>
</organism>
<evidence type="ECO:0000256" key="1">
    <source>
        <dbReference type="ARBA" id="ARBA00001335"/>
    </source>
</evidence>
<evidence type="ECO:0000256" key="2">
    <source>
        <dbReference type="ARBA" id="ARBA00001947"/>
    </source>
</evidence>
<dbReference type="eggNOG" id="KOG2596">
    <property type="taxonomic scope" value="Eukaryota"/>
</dbReference>
<dbReference type="GO" id="GO:0070006">
    <property type="term" value="F:metalloaminopeptidase activity"/>
    <property type="evidence" value="ECO:0007669"/>
    <property type="project" value="EnsemblFungi"/>
</dbReference>
<evidence type="ECO:0000313" key="12">
    <source>
        <dbReference type="EMBL" id="EPX73143.1"/>
    </source>
</evidence>
<dbReference type="HOGENOM" id="CLU_019532_2_0_1"/>
<dbReference type="PANTHER" id="PTHR28570">
    <property type="entry name" value="ASPARTYL AMINOPEPTIDASE"/>
    <property type="match status" value="1"/>
</dbReference>
<dbReference type="OrthoDB" id="9880441at2759"/>
<evidence type="ECO:0000256" key="8">
    <source>
        <dbReference type="ARBA" id="ARBA00022801"/>
    </source>
</evidence>
<sequence length="466" mass="51700">MQLYGKMTAATKSRALEFLKFVNSSPTPYHVTKNLAEYYNSHGFQYLSEKQELSPSLLKNGKSYYVVRNQSSIVAFSIGGKWKPGNGFSIIATHTDSPTLRLKPKSKKSANGYMQIGVEQYGGGIWHSWFDRDLSLAGRVLVQEDDGRVVQRNVHIDRPLVRIPTLAIHLDRSANASFSFNMETEFAPLLGLEQELSKEEVSEDNEAHHPALLSLIASELGSDVSPKSIVDFELILGDYEKARLGGIHEEFVFSPRLDNQGMTFSASRSLINSLSENSLEDDPCIRVVASFDHEEIGSVSAQGAESNFLLSVLERLSGSMESYYSSMRSSFLISADMAHAIHPNYSSKYESTNYAELNKGTVLKINANQRYMTNAHGMAIIKRASQLSKAPIQVFVVRNDSPCGSTIGPKLAAMTGIPTLDLGNPMLSMHSCREMCGTKDFEYSVQLLSAFFQNFSDMEKHIVIDN</sequence>
<dbReference type="GO" id="GO:0008270">
    <property type="term" value="F:zinc ion binding"/>
    <property type="evidence" value="ECO:0007669"/>
    <property type="project" value="InterPro"/>
</dbReference>
<dbReference type="Proteomes" id="UP000016088">
    <property type="component" value="Unassembled WGS sequence"/>
</dbReference>
<proteinExistence type="inferred from homology"/>
<dbReference type="SUPFAM" id="SSF53187">
    <property type="entry name" value="Zn-dependent exopeptidases"/>
    <property type="match status" value="1"/>
</dbReference>
<dbReference type="GeneID" id="25029883"/>
<evidence type="ECO:0000256" key="9">
    <source>
        <dbReference type="ARBA" id="ARBA00022833"/>
    </source>
</evidence>
<dbReference type="FunFam" id="2.30.250.10:FF:000001">
    <property type="entry name" value="Aspartyl aminopeptidase 1"/>
    <property type="match status" value="1"/>
</dbReference>
<dbReference type="SUPFAM" id="SSF101821">
    <property type="entry name" value="Aminopeptidase/glucanase lid domain"/>
    <property type="match status" value="1"/>
</dbReference>
<gene>
    <name evidence="12" type="ORF">SOCG_00899</name>
</gene>
<keyword evidence="9 11" id="KW-0862">Zinc</keyword>
<protein>
    <recommendedName>
        <fullName evidence="4">aspartyl aminopeptidase</fullName>
        <ecNumber evidence="4">3.4.11.21</ecNumber>
    </recommendedName>
</protein>
<keyword evidence="6 11" id="KW-0645">Protease</keyword>
<keyword evidence="7 11" id="KW-0479">Metal-binding</keyword>
<accession>S9Q0B3</accession>
<dbReference type="AlphaFoldDB" id="S9Q0B3"/>
<comment type="catalytic activity">
    <reaction evidence="1">
        <text>Release of an N-terminal aspartate or glutamate from a peptide, with a preference for aspartate.</text>
        <dbReference type="EC" id="3.4.11.21"/>
    </reaction>
</comment>
<evidence type="ECO:0000256" key="3">
    <source>
        <dbReference type="ARBA" id="ARBA00008290"/>
    </source>
</evidence>
<dbReference type="VEuPathDB" id="FungiDB:SOCG_00899"/>
<name>S9Q0B3_SCHOY</name>
<dbReference type="EC" id="3.4.11.21" evidence="4"/>
<dbReference type="GO" id="GO:0000328">
    <property type="term" value="C:fungal-type vacuole lumen"/>
    <property type="evidence" value="ECO:0007669"/>
    <property type="project" value="EnsemblFungi"/>
</dbReference>
<dbReference type="InterPro" id="IPR023358">
    <property type="entry name" value="Peptidase_M18_dom2"/>
</dbReference>
<dbReference type="PRINTS" id="PR00932">
    <property type="entry name" value="AMINO1PTASE"/>
</dbReference>
<dbReference type="GO" id="GO:0006457">
    <property type="term" value="P:protein folding"/>
    <property type="evidence" value="ECO:0007669"/>
    <property type="project" value="EnsemblFungi"/>
</dbReference>
<dbReference type="EMBL" id="KE503207">
    <property type="protein sequence ID" value="EPX73143.1"/>
    <property type="molecule type" value="Genomic_DNA"/>
</dbReference>
<dbReference type="GO" id="GO:0006508">
    <property type="term" value="P:proteolysis"/>
    <property type="evidence" value="ECO:0007669"/>
    <property type="project" value="UniProtKB-KW"/>
</dbReference>
<keyword evidence="5 11" id="KW-0031">Aminopeptidase</keyword>
<dbReference type="NCBIfam" id="NF002759">
    <property type="entry name" value="PRK02813.1"/>
    <property type="match status" value="1"/>
</dbReference>
<evidence type="ECO:0000256" key="5">
    <source>
        <dbReference type="ARBA" id="ARBA00022438"/>
    </source>
</evidence>
<evidence type="ECO:0000256" key="10">
    <source>
        <dbReference type="ARBA" id="ARBA00023049"/>
    </source>
</evidence>
<dbReference type="CDD" id="cd05658">
    <property type="entry name" value="M18_DAP"/>
    <property type="match status" value="1"/>
</dbReference>
<keyword evidence="10 11" id="KW-0482">Metalloprotease</keyword>
<reference evidence="12 13" key="1">
    <citation type="journal article" date="2011" name="Science">
        <title>Comparative functional genomics of the fission yeasts.</title>
        <authorList>
            <person name="Rhind N."/>
            <person name="Chen Z."/>
            <person name="Yassour M."/>
            <person name="Thompson D.A."/>
            <person name="Haas B.J."/>
            <person name="Habib N."/>
            <person name="Wapinski I."/>
            <person name="Roy S."/>
            <person name="Lin M.F."/>
            <person name="Heiman D.I."/>
            <person name="Young S.K."/>
            <person name="Furuya K."/>
            <person name="Guo Y."/>
            <person name="Pidoux A."/>
            <person name="Chen H.M."/>
            <person name="Robbertse B."/>
            <person name="Goldberg J.M."/>
            <person name="Aoki K."/>
            <person name="Bayne E.H."/>
            <person name="Berlin A.M."/>
            <person name="Desjardins C.A."/>
            <person name="Dobbs E."/>
            <person name="Dukaj L."/>
            <person name="Fan L."/>
            <person name="FitzGerald M.G."/>
            <person name="French C."/>
            <person name="Gujja S."/>
            <person name="Hansen K."/>
            <person name="Keifenheim D."/>
            <person name="Levin J.Z."/>
            <person name="Mosher R.A."/>
            <person name="Mueller C.A."/>
            <person name="Pfiffner J."/>
            <person name="Priest M."/>
            <person name="Russ C."/>
            <person name="Smialowska A."/>
            <person name="Swoboda P."/>
            <person name="Sykes S.M."/>
            <person name="Vaughn M."/>
            <person name="Vengrova S."/>
            <person name="Yoder R."/>
            <person name="Zeng Q."/>
            <person name="Allshire R."/>
            <person name="Baulcombe D."/>
            <person name="Birren B.W."/>
            <person name="Brown W."/>
            <person name="Ekwall K."/>
            <person name="Kellis M."/>
            <person name="Leatherwood J."/>
            <person name="Levin H."/>
            <person name="Margalit H."/>
            <person name="Martienssen R."/>
            <person name="Nieduszynski C.A."/>
            <person name="Spatafora J.W."/>
            <person name="Friedman N."/>
            <person name="Dalgaard J.Z."/>
            <person name="Baumann P."/>
            <person name="Niki H."/>
            <person name="Regev A."/>
            <person name="Nusbaum C."/>
        </authorList>
    </citation>
    <scope>NUCLEOTIDE SEQUENCE [LARGE SCALE GENOMIC DNA]</scope>
    <source>
        <strain evidence="13">yFS286</strain>
    </source>
</reference>
<dbReference type="Gene3D" id="3.40.630.10">
    <property type="entry name" value="Zn peptidases"/>
    <property type="match status" value="1"/>
</dbReference>
<dbReference type="Pfam" id="PF02127">
    <property type="entry name" value="Peptidase_M18"/>
    <property type="match status" value="1"/>
</dbReference>
<evidence type="ECO:0000256" key="6">
    <source>
        <dbReference type="ARBA" id="ARBA00022670"/>
    </source>
</evidence>
<dbReference type="RefSeq" id="XP_013018773.1">
    <property type="nucleotide sequence ID" value="XM_013163319.1"/>
</dbReference>
<evidence type="ECO:0000256" key="7">
    <source>
        <dbReference type="ARBA" id="ARBA00022723"/>
    </source>
</evidence>